<feature type="transmembrane region" description="Helical" evidence="10">
    <location>
        <begin position="116"/>
        <end position="142"/>
    </location>
</feature>
<dbReference type="InterPro" id="IPR017452">
    <property type="entry name" value="GPCR_Rhodpsn_7TM"/>
</dbReference>
<comment type="subcellular location">
    <subcellularLocation>
        <location evidence="1">Membrane</location>
        <topology evidence="1">Multi-pass membrane protein</topology>
    </subcellularLocation>
</comment>
<feature type="transmembrane region" description="Helical" evidence="10">
    <location>
        <begin position="27"/>
        <end position="48"/>
    </location>
</feature>
<keyword evidence="6 8" id="KW-0675">Receptor</keyword>
<dbReference type="KEGG" id="osn:115214436"/>
<protein>
    <submittedName>
        <fullName evidence="13">Rhodopsin-like isoform X1</fullName>
    </submittedName>
</protein>
<keyword evidence="12" id="KW-1185">Reference proteome</keyword>
<dbReference type="GO" id="GO:0016020">
    <property type="term" value="C:membrane"/>
    <property type="evidence" value="ECO:0007669"/>
    <property type="project" value="UniProtKB-SubCell"/>
</dbReference>
<dbReference type="PROSITE" id="PS50262">
    <property type="entry name" value="G_PROTEIN_RECEP_F1_2"/>
    <property type="match status" value="1"/>
</dbReference>
<evidence type="ECO:0000256" key="3">
    <source>
        <dbReference type="ARBA" id="ARBA00022989"/>
    </source>
</evidence>
<dbReference type="InterPro" id="IPR050125">
    <property type="entry name" value="GPCR_opsins"/>
</dbReference>
<dbReference type="InterPro" id="IPR000276">
    <property type="entry name" value="GPCR_Rhodpsn"/>
</dbReference>
<feature type="compositionally biased region" description="Basic and acidic residues" evidence="9">
    <location>
        <begin position="322"/>
        <end position="335"/>
    </location>
</feature>
<keyword evidence="2 8" id="KW-0812">Transmembrane</keyword>
<proteinExistence type="inferred from homology"/>
<evidence type="ECO:0000256" key="6">
    <source>
        <dbReference type="ARBA" id="ARBA00023170"/>
    </source>
</evidence>
<organism evidence="12 13">
    <name type="scientific">Octopus sinensis</name>
    <name type="common">East Asian common octopus</name>
    <dbReference type="NCBI Taxonomy" id="2607531"/>
    <lineage>
        <taxon>Eukaryota</taxon>
        <taxon>Metazoa</taxon>
        <taxon>Spiralia</taxon>
        <taxon>Lophotrochozoa</taxon>
        <taxon>Mollusca</taxon>
        <taxon>Cephalopoda</taxon>
        <taxon>Coleoidea</taxon>
        <taxon>Octopodiformes</taxon>
        <taxon>Octopoda</taxon>
        <taxon>Incirrata</taxon>
        <taxon>Octopodidae</taxon>
        <taxon>Octopus</taxon>
    </lineage>
</organism>
<comment type="similarity">
    <text evidence="8">Belongs to the G-protein coupled receptor 1 family.</text>
</comment>
<dbReference type="Pfam" id="PF00001">
    <property type="entry name" value="7tm_1"/>
    <property type="match status" value="1"/>
</dbReference>
<accession>A0A6P7SNN8</accession>
<evidence type="ECO:0000313" key="13">
    <source>
        <dbReference type="RefSeq" id="XP_029639491.1"/>
    </source>
</evidence>
<dbReference type="Gene3D" id="1.20.1070.10">
    <property type="entry name" value="Rhodopsin 7-helix transmembrane proteins"/>
    <property type="match status" value="1"/>
</dbReference>
<feature type="transmembrane region" description="Helical" evidence="10">
    <location>
        <begin position="176"/>
        <end position="199"/>
    </location>
</feature>
<evidence type="ECO:0000256" key="8">
    <source>
        <dbReference type="RuleBase" id="RU000688"/>
    </source>
</evidence>
<dbReference type="PANTHER" id="PTHR24240">
    <property type="entry name" value="OPSIN"/>
    <property type="match status" value="1"/>
</dbReference>
<dbReference type="Proteomes" id="UP000515154">
    <property type="component" value="Linkage group LG7"/>
</dbReference>
<reference evidence="13" key="1">
    <citation type="submission" date="2025-08" db="UniProtKB">
        <authorList>
            <consortium name="RefSeq"/>
        </authorList>
    </citation>
    <scope>IDENTIFICATION</scope>
</reference>
<evidence type="ECO:0000256" key="10">
    <source>
        <dbReference type="SAM" id="Phobius"/>
    </source>
</evidence>
<dbReference type="PRINTS" id="PR00237">
    <property type="entry name" value="GPCRRHODOPSN"/>
</dbReference>
<evidence type="ECO:0000256" key="9">
    <source>
        <dbReference type="SAM" id="MobiDB-lite"/>
    </source>
</evidence>
<dbReference type="SUPFAM" id="SSF81321">
    <property type="entry name" value="Family A G protein-coupled receptor-like"/>
    <property type="match status" value="1"/>
</dbReference>
<dbReference type="PROSITE" id="PS00237">
    <property type="entry name" value="G_PROTEIN_RECEP_F1_1"/>
    <property type="match status" value="1"/>
</dbReference>
<dbReference type="AlphaFoldDB" id="A0A6P7SNN8"/>
<feature type="domain" description="G-protein coupled receptors family 1 profile" evidence="11">
    <location>
        <begin position="1"/>
        <end position="228"/>
    </location>
</feature>
<dbReference type="RefSeq" id="XP_029639491.1">
    <property type="nucleotide sequence ID" value="XM_029783631.2"/>
</dbReference>
<evidence type="ECO:0000259" key="11">
    <source>
        <dbReference type="PROSITE" id="PS50262"/>
    </source>
</evidence>
<gene>
    <name evidence="13" type="primary">LOC115214436</name>
</gene>
<keyword evidence="5 10" id="KW-0472">Membrane</keyword>
<evidence type="ECO:0000256" key="5">
    <source>
        <dbReference type="ARBA" id="ARBA00023136"/>
    </source>
</evidence>
<keyword evidence="3 10" id="KW-1133">Transmembrane helix</keyword>
<feature type="transmembrane region" description="Helical" evidence="10">
    <location>
        <begin position="69"/>
        <end position="91"/>
    </location>
</feature>
<feature type="region of interest" description="Disordered" evidence="9">
    <location>
        <begin position="279"/>
        <end position="335"/>
    </location>
</feature>
<evidence type="ECO:0000256" key="7">
    <source>
        <dbReference type="ARBA" id="ARBA00023224"/>
    </source>
</evidence>
<keyword evidence="7 8" id="KW-0807">Transducer</keyword>
<evidence type="ECO:0000256" key="2">
    <source>
        <dbReference type="ARBA" id="ARBA00022692"/>
    </source>
</evidence>
<evidence type="ECO:0000313" key="12">
    <source>
        <dbReference type="Proteomes" id="UP000515154"/>
    </source>
</evidence>
<evidence type="ECO:0000256" key="4">
    <source>
        <dbReference type="ARBA" id="ARBA00023040"/>
    </source>
</evidence>
<evidence type="ECO:0000256" key="1">
    <source>
        <dbReference type="ARBA" id="ARBA00004141"/>
    </source>
</evidence>
<keyword evidence="4 8" id="KW-0297">G-protein coupled receptor</keyword>
<sequence length="335" mass="37317">MSSIDMCFVSVSSFSGRWVFGVVGCKAYGFIVSVVSILSICCLTLIAIDRYIVIVKGWMNYGSSRKKSAYVSILIAWIYTLAWCICPLFGWGDYILEGIGSSCTFDYITRTPQNRSYMLCLNIFVFFLPIVIILICYTNIIIAMYKHKKDMQNIAAGSRKRQGNKMSVELKTVRSLAAAIILFCAGWMPYSVLSLIAQFGNTDIITRASTGYPGIAAKCITCANPFFYALSNPIFFKRLKIFVSCGDEKAGRRVSSFQTSKSWVDKDTQMKNCQAFSSVSGDASAEVETPQTEEEAKKQLQQNSDSLNNTKQETIEFTAMGEAKDENPDKESETV</sequence>
<name>A0A6P7SNN8_9MOLL</name>
<dbReference type="GO" id="GO:0004930">
    <property type="term" value="F:G protein-coupled receptor activity"/>
    <property type="evidence" value="ECO:0007669"/>
    <property type="project" value="UniProtKB-KW"/>
</dbReference>
<feature type="compositionally biased region" description="Polar residues" evidence="9">
    <location>
        <begin position="299"/>
        <end position="312"/>
    </location>
</feature>